<protein>
    <submittedName>
        <fullName evidence="3 5">Uncharacterized protein</fullName>
    </submittedName>
</protein>
<keyword evidence="2" id="KW-1133">Transmembrane helix</keyword>
<dbReference type="Proteomes" id="UP000272942">
    <property type="component" value="Unassembled WGS sequence"/>
</dbReference>
<dbReference type="AlphaFoldDB" id="A0A183AE63"/>
<dbReference type="WBParaSite" id="ECPE_0000526001-mRNA-1">
    <property type="protein sequence ID" value="ECPE_0000526001-mRNA-1"/>
    <property type="gene ID" value="ECPE_0000526001"/>
</dbReference>
<evidence type="ECO:0000313" key="4">
    <source>
        <dbReference type="Proteomes" id="UP000272942"/>
    </source>
</evidence>
<accession>A0A183AE63</accession>
<keyword evidence="4" id="KW-1185">Reference proteome</keyword>
<dbReference type="EMBL" id="UZAN01042090">
    <property type="protein sequence ID" value="VDP74965.1"/>
    <property type="molecule type" value="Genomic_DNA"/>
</dbReference>
<evidence type="ECO:0000313" key="3">
    <source>
        <dbReference type="EMBL" id="VDP74965.1"/>
    </source>
</evidence>
<sequence>MDIQSLLKSLNVDQLEQWHILCIAATTFATLCVFTYICYRLLFPKRPHKSKKAKNAKKRNDEKKTATESPIVASCVKPVAAPIAPATRNSKTVQQKRQMPTPPPVSEPSIKSEVSNVKQVSRKVVPKIPEPEHKEDSSSDVDDGQWIEVGKNKKEIKNHPNDRSNKLSEAHPDDGKTDSVAPTNKRRENDKKTKSVSVAGKAKGDGTGRPAYKPIEEPNFSQPSKPNRRGGGRDDLDDDEEEWQEVRFSRRSHNGHLNWADAETRQMPDFSVNFLGFCWTFVSQFFERAPRTTFPRANWFAIRVVQLVG</sequence>
<evidence type="ECO:0000256" key="1">
    <source>
        <dbReference type="SAM" id="MobiDB-lite"/>
    </source>
</evidence>
<feature type="compositionally biased region" description="Basic and acidic residues" evidence="1">
    <location>
        <begin position="150"/>
        <end position="177"/>
    </location>
</feature>
<feature type="region of interest" description="Disordered" evidence="1">
    <location>
        <begin position="49"/>
        <end position="69"/>
    </location>
</feature>
<name>A0A183AE63_9TREM</name>
<feature type="transmembrane region" description="Helical" evidence="2">
    <location>
        <begin position="18"/>
        <end position="42"/>
    </location>
</feature>
<gene>
    <name evidence="3" type="ORF">ECPE_LOCUS5248</name>
</gene>
<evidence type="ECO:0000313" key="5">
    <source>
        <dbReference type="WBParaSite" id="ECPE_0000526001-mRNA-1"/>
    </source>
</evidence>
<proteinExistence type="predicted"/>
<keyword evidence="2" id="KW-0812">Transmembrane</keyword>
<organism evidence="5">
    <name type="scientific">Echinostoma caproni</name>
    <dbReference type="NCBI Taxonomy" id="27848"/>
    <lineage>
        <taxon>Eukaryota</taxon>
        <taxon>Metazoa</taxon>
        <taxon>Spiralia</taxon>
        <taxon>Lophotrochozoa</taxon>
        <taxon>Platyhelminthes</taxon>
        <taxon>Trematoda</taxon>
        <taxon>Digenea</taxon>
        <taxon>Plagiorchiida</taxon>
        <taxon>Echinostomata</taxon>
        <taxon>Echinostomatoidea</taxon>
        <taxon>Echinostomatidae</taxon>
        <taxon>Echinostoma</taxon>
    </lineage>
</organism>
<reference evidence="5" key="1">
    <citation type="submission" date="2016-06" db="UniProtKB">
        <authorList>
            <consortium name="WormBaseParasite"/>
        </authorList>
    </citation>
    <scope>IDENTIFICATION</scope>
</reference>
<reference evidence="3 4" key="2">
    <citation type="submission" date="2018-11" db="EMBL/GenBank/DDBJ databases">
        <authorList>
            <consortium name="Pathogen Informatics"/>
        </authorList>
    </citation>
    <scope>NUCLEOTIDE SEQUENCE [LARGE SCALE GENOMIC DNA]</scope>
    <source>
        <strain evidence="3 4">Egypt</strain>
    </source>
</reference>
<dbReference type="OrthoDB" id="6282854at2759"/>
<evidence type="ECO:0000256" key="2">
    <source>
        <dbReference type="SAM" id="Phobius"/>
    </source>
</evidence>
<keyword evidence="2" id="KW-0472">Membrane</keyword>
<feature type="compositionally biased region" description="Polar residues" evidence="1">
    <location>
        <begin position="87"/>
        <end position="98"/>
    </location>
</feature>
<feature type="region of interest" description="Disordered" evidence="1">
    <location>
        <begin position="83"/>
        <end position="247"/>
    </location>
</feature>